<dbReference type="InterPro" id="IPR040976">
    <property type="entry name" value="Pkinase_fungal"/>
</dbReference>
<gene>
    <name evidence="2" type="ORF">H4R18_003353</name>
</gene>
<protein>
    <recommendedName>
        <fullName evidence="1">Protein kinase domain-containing protein</fullName>
    </recommendedName>
</protein>
<organism evidence="2 3">
    <name type="scientific">Coemansia javaensis</name>
    <dbReference type="NCBI Taxonomy" id="2761396"/>
    <lineage>
        <taxon>Eukaryota</taxon>
        <taxon>Fungi</taxon>
        <taxon>Fungi incertae sedis</taxon>
        <taxon>Zoopagomycota</taxon>
        <taxon>Kickxellomycotina</taxon>
        <taxon>Kickxellomycetes</taxon>
        <taxon>Kickxellales</taxon>
        <taxon>Kickxellaceae</taxon>
        <taxon>Coemansia</taxon>
    </lineage>
</organism>
<dbReference type="SUPFAM" id="SSF56112">
    <property type="entry name" value="Protein kinase-like (PK-like)"/>
    <property type="match status" value="1"/>
</dbReference>
<name>A0A9W8H9C6_9FUNG</name>
<dbReference type="GO" id="GO:0005524">
    <property type="term" value="F:ATP binding"/>
    <property type="evidence" value="ECO:0007669"/>
    <property type="project" value="InterPro"/>
</dbReference>
<dbReference type="InterPro" id="IPR000719">
    <property type="entry name" value="Prot_kinase_dom"/>
</dbReference>
<dbReference type="Proteomes" id="UP001140217">
    <property type="component" value="Unassembled WGS sequence"/>
</dbReference>
<reference evidence="2" key="1">
    <citation type="submission" date="2022-07" db="EMBL/GenBank/DDBJ databases">
        <title>Phylogenomic reconstructions and comparative analyses of Kickxellomycotina fungi.</title>
        <authorList>
            <person name="Reynolds N.K."/>
            <person name="Stajich J.E."/>
            <person name="Barry K."/>
            <person name="Grigoriev I.V."/>
            <person name="Crous P."/>
            <person name="Smith M.E."/>
        </authorList>
    </citation>
    <scope>NUCLEOTIDE SEQUENCE</scope>
    <source>
        <strain evidence="2">NBRC 105414</strain>
    </source>
</reference>
<evidence type="ECO:0000313" key="2">
    <source>
        <dbReference type="EMBL" id="KAJ2780597.1"/>
    </source>
</evidence>
<dbReference type="EMBL" id="JANBUL010000131">
    <property type="protein sequence ID" value="KAJ2780597.1"/>
    <property type="molecule type" value="Genomic_DNA"/>
</dbReference>
<dbReference type="OrthoDB" id="5584477at2759"/>
<dbReference type="InterPro" id="IPR011009">
    <property type="entry name" value="Kinase-like_dom_sf"/>
</dbReference>
<sequence>MVLIIQTRCRSEIVARRGILHRDISPNNTMFVREKNRSIRCLLIDFDHNSDPDCDGALYRKGEG</sequence>
<comment type="caution">
    <text evidence="2">The sequence shown here is derived from an EMBL/GenBank/DDBJ whole genome shotgun (WGS) entry which is preliminary data.</text>
</comment>
<evidence type="ECO:0000313" key="3">
    <source>
        <dbReference type="Proteomes" id="UP001140217"/>
    </source>
</evidence>
<evidence type="ECO:0000259" key="1">
    <source>
        <dbReference type="PROSITE" id="PS50011"/>
    </source>
</evidence>
<keyword evidence="3" id="KW-1185">Reference proteome</keyword>
<dbReference type="AlphaFoldDB" id="A0A9W8H9C6"/>
<dbReference type="PROSITE" id="PS50011">
    <property type="entry name" value="PROTEIN_KINASE_DOM"/>
    <property type="match status" value="1"/>
</dbReference>
<accession>A0A9W8H9C6</accession>
<feature type="domain" description="Protein kinase" evidence="1">
    <location>
        <begin position="1"/>
        <end position="64"/>
    </location>
</feature>
<dbReference type="GO" id="GO:0004672">
    <property type="term" value="F:protein kinase activity"/>
    <property type="evidence" value="ECO:0007669"/>
    <property type="project" value="InterPro"/>
</dbReference>
<proteinExistence type="predicted"/>
<dbReference type="Gene3D" id="1.10.510.10">
    <property type="entry name" value="Transferase(Phosphotransferase) domain 1"/>
    <property type="match status" value="1"/>
</dbReference>
<dbReference type="Pfam" id="PF17667">
    <property type="entry name" value="Pkinase_fungal"/>
    <property type="match status" value="1"/>
</dbReference>